<comment type="similarity">
    <text evidence="1 2">Belongs to the enoyl-CoA hydratase/isomerase family.</text>
</comment>
<dbReference type="SUPFAM" id="SSF52096">
    <property type="entry name" value="ClpP/crotonase"/>
    <property type="match status" value="1"/>
</dbReference>
<evidence type="ECO:0000313" key="4">
    <source>
        <dbReference type="Proteomes" id="UP000070498"/>
    </source>
</evidence>
<dbReference type="InterPro" id="IPR029045">
    <property type="entry name" value="ClpP/crotonase-like_dom_sf"/>
</dbReference>
<dbReference type="Pfam" id="PF00378">
    <property type="entry name" value="ECH_1"/>
    <property type="match status" value="1"/>
</dbReference>
<evidence type="ECO:0000256" key="1">
    <source>
        <dbReference type="ARBA" id="ARBA00005254"/>
    </source>
</evidence>
<dbReference type="InterPro" id="IPR051683">
    <property type="entry name" value="Enoyl-CoA_Hydratase/Isomerase"/>
</dbReference>
<dbReference type="Gene3D" id="3.90.226.10">
    <property type="entry name" value="2-enoyl-CoA Hydratase, Chain A, domain 1"/>
    <property type="match status" value="1"/>
</dbReference>
<dbReference type="GO" id="GO:0003824">
    <property type="term" value="F:catalytic activity"/>
    <property type="evidence" value="ECO:0007669"/>
    <property type="project" value="InterPro"/>
</dbReference>
<dbReference type="Proteomes" id="UP000070498">
    <property type="component" value="Unassembled WGS sequence"/>
</dbReference>
<name>A0A135NYK9_9HYPH</name>
<dbReference type="CDD" id="cd06558">
    <property type="entry name" value="crotonase-like"/>
    <property type="match status" value="1"/>
</dbReference>
<dbReference type="PANTHER" id="PTHR42964">
    <property type="entry name" value="ENOYL-COA HYDRATASE"/>
    <property type="match status" value="1"/>
</dbReference>
<organism evidence="3 4">
    <name type="scientific">Agrobacterium bohemicum</name>
    <dbReference type="NCBI Taxonomy" id="2052828"/>
    <lineage>
        <taxon>Bacteria</taxon>
        <taxon>Pseudomonadati</taxon>
        <taxon>Pseudomonadota</taxon>
        <taxon>Alphaproteobacteria</taxon>
        <taxon>Hyphomicrobiales</taxon>
        <taxon>Rhizobiaceae</taxon>
        <taxon>Rhizobium/Agrobacterium group</taxon>
        <taxon>Agrobacterium</taxon>
    </lineage>
</organism>
<gene>
    <name evidence="3" type="ORF">ATO67_13750</name>
</gene>
<proteinExistence type="inferred from homology"/>
<dbReference type="InterPro" id="IPR001753">
    <property type="entry name" value="Enoyl-CoA_hydra/iso"/>
</dbReference>
<evidence type="ECO:0000313" key="3">
    <source>
        <dbReference type="EMBL" id="KXG84250.1"/>
    </source>
</evidence>
<dbReference type="PROSITE" id="PS00166">
    <property type="entry name" value="ENOYL_COA_HYDRATASE"/>
    <property type="match status" value="1"/>
</dbReference>
<keyword evidence="4" id="KW-1185">Reference proteome</keyword>
<dbReference type="EMBL" id="LNUW01000038">
    <property type="protein sequence ID" value="KXG84250.1"/>
    <property type="molecule type" value="Genomic_DNA"/>
</dbReference>
<accession>A0A135NYK9</accession>
<dbReference type="AlphaFoldDB" id="A0A135NYK9"/>
<reference evidence="3 4" key="1">
    <citation type="submission" date="2015-11" db="EMBL/GenBank/DDBJ databases">
        <title>Draft genome sequence of Agrobacterium sp. R89-1.</title>
        <authorList>
            <person name="Zahradnik J."/>
            <person name="Kyslikova E."/>
            <person name="Palyzova A."/>
            <person name="Kyslik P."/>
        </authorList>
    </citation>
    <scope>NUCLEOTIDE SEQUENCE [LARGE SCALE GENOMIC DNA]</scope>
    <source>
        <strain evidence="3 4">R89-1</strain>
    </source>
</reference>
<dbReference type="PANTHER" id="PTHR42964:SF1">
    <property type="entry name" value="POLYKETIDE BIOSYNTHESIS ENOYL-COA HYDRATASE PKSH-RELATED"/>
    <property type="match status" value="1"/>
</dbReference>
<dbReference type="STRING" id="2052828.ATO67_13750"/>
<sequence length="259" mass="28561">MWKGNESVEVGIEGTVGTITLQRPFRRNSMDQNLVEGVRKSLLCFADDQKISALVLRGAEPGFCAGSDLKYISEMDIRQISRFEQECGDLGRLIGFIDKPVIAAVEGFAIGGGFTLATCCDLVVSSTDAKWSLPEVPIGWLTPWGISSIINRVGLVEARRLCFGLDSLDGNEARRLGLVDYVTDPGKTTEYATALARRIGELPGPAVKATKRFFSTYAMEKSETMDFEANRLFCENATSSDAQKTFDRFRQPKQARHDV</sequence>
<protein>
    <submittedName>
        <fullName evidence="3">Enoyl-CoA hydratase</fullName>
    </submittedName>
</protein>
<dbReference type="InterPro" id="IPR018376">
    <property type="entry name" value="Enoyl-CoA_hyd/isom_CS"/>
</dbReference>
<comment type="caution">
    <text evidence="3">The sequence shown here is derived from an EMBL/GenBank/DDBJ whole genome shotgun (WGS) entry which is preliminary data.</text>
</comment>
<evidence type="ECO:0000256" key="2">
    <source>
        <dbReference type="RuleBase" id="RU003707"/>
    </source>
</evidence>